<dbReference type="PANTHER" id="PTHR43343:SF3">
    <property type="entry name" value="PROTEASE DO-LIKE 8, CHLOROPLASTIC"/>
    <property type="match status" value="1"/>
</dbReference>
<dbReference type="AlphaFoldDB" id="K9ZYU6"/>
<dbReference type="KEGG" id="dpd:Deipe_0329"/>
<dbReference type="Gene3D" id="2.30.42.10">
    <property type="match status" value="1"/>
</dbReference>
<feature type="domain" description="PDZ" evidence="5">
    <location>
        <begin position="282"/>
        <end position="416"/>
    </location>
</feature>
<dbReference type="InterPro" id="IPR001478">
    <property type="entry name" value="PDZ"/>
</dbReference>
<dbReference type="InterPro" id="IPR036034">
    <property type="entry name" value="PDZ_sf"/>
</dbReference>
<evidence type="ECO:0000256" key="3">
    <source>
        <dbReference type="ARBA" id="ARBA00022801"/>
    </source>
</evidence>
<keyword evidence="3" id="KW-0378">Hydrolase</keyword>
<evidence type="ECO:0000313" key="7">
    <source>
        <dbReference type="Proteomes" id="UP000010467"/>
    </source>
</evidence>
<evidence type="ECO:0000256" key="2">
    <source>
        <dbReference type="ARBA" id="ARBA00022670"/>
    </source>
</evidence>
<dbReference type="InterPro" id="IPR009003">
    <property type="entry name" value="Peptidase_S1_PA"/>
</dbReference>
<dbReference type="STRING" id="937777.Deipe_0329"/>
<evidence type="ECO:0000313" key="6">
    <source>
        <dbReference type="EMBL" id="AFZ65930.1"/>
    </source>
</evidence>
<feature type="region of interest" description="Disordered" evidence="4">
    <location>
        <begin position="37"/>
        <end position="58"/>
    </location>
</feature>
<keyword evidence="7" id="KW-1185">Reference proteome</keyword>
<accession>K9ZYU6</accession>
<dbReference type="HOGENOM" id="CLU_020120_1_2_0"/>
<evidence type="ECO:0000256" key="1">
    <source>
        <dbReference type="ARBA" id="ARBA00010541"/>
    </source>
</evidence>
<name>K9ZYU6_DEIPD</name>
<dbReference type="InterPro" id="IPR043504">
    <property type="entry name" value="Peptidase_S1_PA_chymotrypsin"/>
</dbReference>
<proteinExistence type="inferred from homology"/>
<comment type="similarity">
    <text evidence="1">Belongs to the peptidase S1C family.</text>
</comment>
<dbReference type="EMBL" id="CP003382">
    <property type="protein sequence ID" value="AFZ65930.1"/>
    <property type="molecule type" value="Genomic_DNA"/>
</dbReference>
<dbReference type="PATRIC" id="fig|937777.3.peg.339"/>
<organism evidence="6 7">
    <name type="scientific">Deinococcus peraridilitoris (strain DSM 19664 / LMG 22246 / CIP 109416 / KR-200)</name>
    <dbReference type="NCBI Taxonomy" id="937777"/>
    <lineage>
        <taxon>Bacteria</taxon>
        <taxon>Thermotogati</taxon>
        <taxon>Deinococcota</taxon>
        <taxon>Deinococci</taxon>
        <taxon>Deinococcales</taxon>
        <taxon>Deinococcaceae</taxon>
        <taxon>Deinococcus</taxon>
    </lineage>
</organism>
<gene>
    <name evidence="6" type="ordered locus">Deipe_0329</name>
</gene>
<dbReference type="InterPro" id="IPR001940">
    <property type="entry name" value="Peptidase_S1C"/>
</dbReference>
<dbReference type="Pfam" id="PF13180">
    <property type="entry name" value="PDZ_2"/>
    <property type="match status" value="1"/>
</dbReference>
<reference evidence="7" key="1">
    <citation type="submission" date="2012-03" db="EMBL/GenBank/DDBJ databases">
        <title>Complete sequence of chromosome of Deinococcus peraridilitoris DSM 19664.</title>
        <authorList>
            <person name="Lucas S."/>
            <person name="Copeland A."/>
            <person name="Lapidus A."/>
            <person name="Glavina del Rio T."/>
            <person name="Dalin E."/>
            <person name="Tice H."/>
            <person name="Bruce D."/>
            <person name="Goodwin L."/>
            <person name="Pitluck S."/>
            <person name="Peters L."/>
            <person name="Mikhailova N."/>
            <person name="Lu M."/>
            <person name="Kyrpides N."/>
            <person name="Mavromatis K."/>
            <person name="Ivanova N."/>
            <person name="Brettin T."/>
            <person name="Detter J.C."/>
            <person name="Han C."/>
            <person name="Larimer F."/>
            <person name="Land M."/>
            <person name="Hauser L."/>
            <person name="Markowitz V."/>
            <person name="Cheng J.-F."/>
            <person name="Hugenholtz P."/>
            <person name="Woyke T."/>
            <person name="Wu D."/>
            <person name="Pukall R."/>
            <person name="Steenblock K."/>
            <person name="Brambilla E."/>
            <person name="Klenk H.-P."/>
            <person name="Eisen J.A."/>
        </authorList>
    </citation>
    <scope>NUCLEOTIDE SEQUENCE [LARGE SCALE GENOMIC DNA]</scope>
    <source>
        <strain evidence="7">DSM 19664 / LMG 22246 / CIP 109416 / KR-200</strain>
    </source>
</reference>
<dbReference type="GO" id="GO:0006508">
    <property type="term" value="P:proteolysis"/>
    <property type="evidence" value="ECO:0007669"/>
    <property type="project" value="UniProtKB-KW"/>
</dbReference>
<evidence type="ECO:0000256" key="4">
    <source>
        <dbReference type="SAM" id="MobiDB-lite"/>
    </source>
</evidence>
<sequence length="435" mass="45880">MLWMWNRNMKRAAGILLLLVGLGLGATLLRDAVPVSDAQNQSGSPAQPQANSAAAQQPLRPLSEANSRLQDEQNTIQITQRFEPGVVYISTATESVVNDPLAQLFGGSPSQNRVQEGLGSGFFVNEQGDILTNFHVVGEATRIQVRLFNNERVFNATVIGKAPAYDLALIRAQNIPRNLIRPIPLGDSDKLQVGQKAIAMGAPFGFDFSVTTGIVSATNRSIPIGFAGLNQQGLNQNTIQTDAAINPGNSGGPLLDSTGRVIGINTVIISPSGAATGTGQNAGIGFSIPINTAKALLSRLQNAGGGIVQPPRIGVSAPGFRLSQLSAEFRQRHNLPANGVPIQSVEPNSPAATAGLRGGNQTVNIPTPQGAIPLRVGGDVVTRIDDKPVNAIEDIQAALLNKRPGDTVRMTVRRGNNSQQLTVRLTDASFQTTRQ</sequence>
<dbReference type="PANTHER" id="PTHR43343">
    <property type="entry name" value="PEPTIDASE S12"/>
    <property type="match status" value="1"/>
</dbReference>
<dbReference type="Gene3D" id="2.40.10.10">
    <property type="entry name" value="Trypsin-like serine proteases"/>
    <property type="match status" value="2"/>
</dbReference>
<feature type="compositionally biased region" description="Low complexity" evidence="4">
    <location>
        <begin position="41"/>
        <end position="58"/>
    </location>
</feature>
<dbReference type="InterPro" id="IPR051201">
    <property type="entry name" value="Chloro_Bact_Ser_Proteases"/>
</dbReference>
<dbReference type="eggNOG" id="COG0265">
    <property type="taxonomic scope" value="Bacteria"/>
</dbReference>
<dbReference type="SUPFAM" id="SSF50156">
    <property type="entry name" value="PDZ domain-like"/>
    <property type="match status" value="1"/>
</dbReference>
<dbReference type="Proteomes" id="UP000010467">
    <property type="component" value="Chromosome"/>
</dbReference>
<dbReference type="Pfam" id="PF13365">
    <property type="entry name" value="Trypsin_2"/>
    <property type="match status" value="1"/>
</dbReference>
<protein>
    <submittedName>
        <fullName evidence="6">Trypsin-like serine protease with C-terminal PDZ domain protein</fullName>
    </submittedName>
</protein>
<dbReference type="SMART" id="SM00228">
    <property type="entry name" value="PDZ"/>
    <property type="match status" value="1"/>
</dbReference>
<dbReference type="SUPFAM" id="SSF50494">
    <property type="entry name" value="Trypsin-like serine proteases"/>
    <property type="match status" value="1"/>
</dbReference>
<evidence type="ECO:0000259" key="5">
    <source>
        <dbReference type="SMART" id="SM00228"/>
    </source>
</evidence>
<dbReference type="PRINTS" id="PR00834">
    <property type="entry name" value="PROTEASES2C"/>
</dbReference>
<dbReference type="GO" id="GO:0004252">
    <property type="term" value="F:serine-type endopeptidase activity"/>
    <property type="evidence" value="ECO:0007669"/>
    <property type="project" value="InterPro"/>
</dbReference>
<keyword evidence="2 6" id="KW-0645">Protease</keyword>